<comment type="caution">
    <text evidence="4">The sequence shown here is derived from an EMBL/GenBank/DDBJ whole genome shotgun (WGS) entry which is preliminary data.</text>
</comment>
<dbReference type="PANTHER" id="PTHR13789:SF309">
    <property type="entry name" value="PUTATIVE (AFU_ORTHOLOGUE AFUA_6G14510)-RELATED"/>
    <property type="match status" value="1"/>
</dbReference>
<evidence type="ECO:0000256" key="1">
    <source>
        <dbReference type="ARBA" id="ARBA00023002"/>
    </source>
</evidence>
<dbReference type="Gene3D" id="3.50.50.60">
    <property type="entry name" value="FAD/NAD(P)-binding domain"/>
    <property type="match status" value="1"/>
</dbReference>
<dbReference type="Pfam" id="PF01494">
    <property type="entry name" value="FAD_binding_3"/>
    <property type="match status" value="1"/>
</dbReference>
<keyword evidence="1" id="KW-0560">Oxidoreductase</keyword>
<evidence type="ECO:0000259" key="3">
    <source>
        <dbReference type="Pfam" id="PF01494"/>
    </source>
</evidence>
<organism evidence="4 5">
    <name type="scientific">Streptomyces canarius</name>
    <dbReference type="NCBI Taxonomy" id="285453"/>
    <lineage>
        <taxon>Bacteria</taxon>
        <taxon>Bacillati</taxon>
        <taxon>Actinomycetota</taxon>
        <taxon>Actinomycetes</taxon>
        <taxon>Kitasatosporales</taxon>
        <taxon>Streptomycetaceae</taxon>
        <taxon>Streptomyces</taxon>
    </lineage>
</organism>
<dbReference type="Proteomes" id="UP000653644">
    <property type="component" value="Unassembled WGS sequence"/>
</dbReference>
<name>A0ABQ3DEU5_9ACTN</name>
<evidence type="ECO:0000313" key="4">
    <source>
        <dbReference type="EMBL" id="GHA73011.1"/>
    </source>
</evidence>
<keyword evidence="2 4" id="KW-0503">Monooxygenase</keyword>
<dbReference type="EMBL" id="BMVN01000088">
    <property type="protein sequence ID" value="GHA73011.1"/>
    <property type="molecule type" value="Genomic_DNA"/>
</dbReference>
<dbReference type="RefSeq" id="WP_189894944.1">
    <property type="nucleotide sequence ID" value="NZ_BMVN01000088.1"/>
</dbReference>
<keyword evidence="5" id="KW-1185">Reference proteome</keyword>
<dbReference type="PANTHER" id="PTHR13789">
    <property type="entry name" value="MONOOXYGENASE"/>
    <property type="match status" value="1"/>
</dbReference>
<sequence length="381" mass="40074">MAARRPAAVIGAGIGGLSAALALHQHGWEVTVFERAAALEAVGSGLGVAPNALRALDVLGVGNEVRTMAARQGGGGLRSASGRWLARTDLARIEQAFDDPVAVVPRPSLIGLLADRLPSGVLRTSTPARVVDAGSEEQPARIRTGAGEFEADLVVSADGIHSATRAALFPRHPGPRYSGFTAWRTVVPSPTQPVPFGETWGRGALVGVAPLPDRRLYLYAAALAPAGQTAPDGDERLELLRRFGRWCTPIPELLATATTAVLRNDLYEIAKPLPAYHAGRVALLGDAAHAMTPFLGQGACQAVEDAVVLARARDLASYTAARQPRATDIANRSRRVARAVAVRNRPAVLVRDLGLALTGRLPLTRTAAPLYNWSPPSTDNA</sequence>
<proteinExistence type="predicted"/>
<dbReference type="InterPro" id="IPR050493">
    <property type="entry name" value="FAD-dep_Monooxygenase_BioMet"/>
</dbReference>
<accession>A0ABQ3DEU5</accession>
<dbReference type="GO" id="GO:0004497">
    <property type="term" value="F:monooxygenase activity"/>
    <property type="evidence" value="ECO:0007669"/>
    <property type="project" value="UniProtKB-KW"/>
</dbReference>
<protein>
    <submittedName>
        <fullName evidence="4">Monooxygenase</fullName>
    </submittedName>
</protein>
<feature type="domain" description="FAD-binding" evidence="3">
    <location>
        <begin position="7"/>
        <end position="318"/>
    </location>
</feature>
<reference evidence="5" key="1">
    <citation type="journal article" date="2019" name="Int. J. Syst. Evol. Microbiol.">
        <title>The Global Catalogue of Microorganisms (GCM) 10K type strain sequencing project: providing services to taxonomists for standard genome sequencing and annotation.</title>
        <authorList>
            <consortium name="The Broad Institute Genomics Platform"/>
            <consortium name="The Broad Institute Genome Sequencing Center for Infectious Disease"/>
            <person name="Wu L."/>
            <person name="Ma J."/>
        </authorList>
    </citation>
    <scope>NUCLEOTIDE SEQUENCE [LARGE SCALE GENOMIC DNA]</scope>
    <source>
        <strain evidence="5">JCM 4733</strain>
    </source>
</reference>
<evidence type="ECO:0000256" key="2">
    <source>
        <dbReference type="ARBA" id="ARBA00023033"/>
    </source>
</evidence>
<dbReference type="InterPro" id="IPR036188">
    <property type="entry name" value="FAD/NAD-bd_sf"/>
</dbReference>
<dbReference type="InterPro" id="IPR002938">
    <property type="entry name" value="FAD-bd"/>
</dbReference>
<gene>
    <name evidence="4" type="ORF">GCM10010345_89790</name>
</gene>
<dbReference type="PRINTS" id="PR00420">
    <property type="entry name" value="RNGMNOXGNASE"/>
</dbReference>
<dbReference type="SUPFAM" id="SSF51905">
    <property type="entry name" value="FAD/NAD(P)-binding domain"/>
    <property type="match status" value="1"/>
</dbReference>
<evidence type="ECO:0000313" key="5">
    <source>
        <dbReference type="Proteomes" id="UP000653644"/>
    </source>
</evidence>